<proteinExistence type="predicted"/>
<evidence type="ECO:0000313" key="4">
    <source>
        <dbReference type="EMBL" id="VFK32684.1"/>
    </source>
</evidence>
<dbReference type="InterPro" id="IPR003959">
    <property type="entry name" value="ATPase_AAA_core"/>
</dbReference>
<dbReference type="InterPro" id="IPR041685">
    <property type="entry name" value="AAA_GajA/Old/RecF-like"/>
</dbReference>
<sequence>MFFQQISIRNFRAIESLEMENIKQVNLLTGRNNCGKSSVLEAISLLAWMSYPQAAISVHNFRGMTVTGNKDFSCLFHGFDFARNPSMTGRLGSQERRLDIRPIYPTSSGIVAQFPGIHEPVENNPLSGMIAREAIPDGLAFDFSTDEKPFHTEVRILPGNPASYSGAGGQLNFQSAPDYRETLLARFINPATTMSGLYQGLEAVLVRKESGGIIDALREIEPNLQDIRLGTGQMIYADITHMGRLLPINIMGDGIIKILSILVNILETKNGILFIDEIENGLHYSALMPLWRAIFKMARESNVQLFIATHSYECIDAMADVYRESGVGEEFMSLFRIDRDDDGQHRAFQYEVDSLLFAIKKDFEVR</sequence>
<dbReference type="AlphaFoldDB" id="A0A450WLH7"/>
<dbReference type="Gene3D" id="3.40.50.300">
    <property type="entry name" value="P-loop containing nucleotide triphosphate hydrolases"/>
    <property type="match status" value="2"/>
</dbReference>
<dbReference type="InterPro" id="IPR014555">
    <property type="entry name" value="RecF-like"/>
</dbReference>
<evidence type="ECO:0000259" key="2">
    <source>
        <dbReference type="Pfam" id="PF13304"/>
    </source>
</evidence>
<dbReference type="InterPro" id="IPR027417">
    <property type="entry name" value="P-loop_NTPase"/>
</dbReference>
<dbReference type="Pfam" id="PF13175">
    <property type="entry name" value="AAA_15"/>
    <property type="match status" value="1"/>
</dbReference>
<feature type="domain" description="ATPase AAA-type core" evidence="2">
    <location>
        <begin position="240"/>
        <end position="315"/>
    </location>
</feature>
<protein>
    <submittedName>
        <fullName evidence="3">ATPase/GTPase, AAA15 family</fullName>
    </submittedName>
</protein>
<organism evidence="3">
    <name type="scientific">Candidatus Kentrum sp. LPFa</name>
    <dbReference type="NCBI Taxonomy" id="2126335"/>
    <lineage>
        <taxon>Bacteria</taxon>
        <taxon>Pseudomonadati</taxon>
        <taxon>Pseudomonadota</taxon>
        <taxon>Gammaproteobacteria</taxon>
        <taxon>Candidatus Kentrum</taxon>
    </lineage>
</organism>
<reference evidence="3" key="1">
    <citation type="submission" date="2019-02" db="EMBL/GenBank/DDBJ databases">
        <authorList>
            <person name="Gruber-Vodicka R. H."/>
            <person name="Seah K. B. B."/>
        </authorList>
    </citation>
    <scope>NUCLEOTIDE SEQUENCE</scope>
    <source>
        <strain evidence="3">BECK_S312</strain>
        <strain evidence="4">BECK_S426</strain>
    </source>
</reference>
<accession>A0A450WLH7</accession>
<evidence type="ECO:0000259" key="1">
    <source>
        <dbReference type="Pfam" id="PF13175"/>
    </source>
</evidence>
<gene>
    <name evidence="3" type="ORF">BECKLPF1236A_GA0070988_101835</name>
    <name evidence="4" type="ORF">BECKLPF1236C_GA0070990_101765</name>
</gene>
<dbReference type="EMBL" id="CAADFP010000176">
    <property type="protein sequence ID" value="VFK32684.1"/>
    <property type="molecule type" value="Genomic_DNA"/>
</dbReference>
<dbReference type="SUPFAM" id="SSF52540">
    <property type="entry name" value="P-loop containing nucleoside triphosphate hydrolases"/>
    <property type="match status" value="1"/>
</dbReference>
<dbReference type="PIRSF" id="PIRSF029347">
    <property type="entry name" value="RecF"/>
    <property type="match status" value="1"/>
</dbReference>
<name>A0A450WLH7_9GAMM</name>
<evidence type="ECO:0000313" key="3">
    <source>
        <dbReference type="EMBL" id="VFK17901.1"/>
    </source>
</evidence>
<dbReference type="InterPro" id="IPR051396">
    <property type="entry name" value="Bact_Antivir_Def_Nuclease"/>
</dbReference>
<feature type="domain" description="Endonuclease GajA/Old nuclease/RecF-like AAA" evidence="1">
    <location>
        <begin position="1"/>
        <end position="47"/>
    </location>
</feature>
<dbReference type="EMBL" id="CAADFM010000183">
    <property type="protein sequence ID" value="VFK17901.1"/>
    <property type="molecule type" value="Genomic_DNA"/>
</dbReference>
<dbReference type="PANTHER" id="PTHR43581">
    <property type="entry name" value="ATP/GTP PHOSPHATASE"/>
    <property type="match status" value="1"/>
</dbReference>
<dbReference type="PANTHER" id="PTHR43581:SF4">
    <property type="entry name" value="ATP_GTP PHOSPHATASE"/>
    <property type="match status" value="1"/>
</dbReference>
<dbReference type="Pfam" id="PF13304">
    <property type="entry name" value="AAA_21"/>
    <property type="match status" value="1"/>
</dbReference>